<reference evidence="2" key="1">
    <citation type="submission" date="2014-03" db="EMBL/GenBank/DDBJ databases">
        <authorList>
            <person name="Aksoy S."/>
            <person name="Warren W."/>
            <person name="Wilson R.K."/>
        </authorList>
    </citation>
    <scope>NUCLEOTIDE SEQUENCE [LARGE SCALE GENOMIC DNA]</scope>
    <source>
        <strain evidence="2">IAEA</strain>
    </source>
</reference>
<sequence>MCRPRTSNDFHSFFDHFTLRLFYAWEKTPLQGISRYYKTFLAALRSLINLPDFIFRNQREKASTTPAYCYRNAWWSEKKQTPLLLLMQSLYVSNKIKSGLGSGGKMNSKL</sequence>
<reference evidence="1" key="2">
    <citation type="submission" date="2020-05" db="UniProtKB">
        <authorList>
            <consortium name="EnsemblMetazoa"/>
        </authorList>
    </citation>
    <scope>IDENTIFICATION</scope>
    <source>
        <strain evidence="1">IAEA</strain>
    </source>
</reference>
<dbReference type="AlphaFoldDB" id="A0A1B0A0U9"/>
<dbReference type="VEuPathDB" id="VectorBase:GPAI030998"/>
<evidence type="ECO:0000313" key="1">
    <source>
        <dbReference type="EnsemblMetazoa" id="GPAI030998-PA"/>
    </source>
</evidence>
<dbReference type="Proteomes" id="UP000092445">
    <property type="component" value="Unassembled WGS sequence"/>
</dbReference>
<dbReference type="EnsemblMetazoa" id="GPAI030998-RA">
    <property type="protein sequence ID" value="GPAI030998-PA"/>
    <property type="gene ID" value="GPAI030998"/>
</dbReference>
<protein>
    <submittedName>
        <fullName evidence="1">Uncharacterized protein</fullName>
    </submittedName>
</protein>
<accession>A0A1B0A0U9</accession>
<organism evidence="1 2">
    <name type="scientific">Glossina pallidipes</name>
    <name type="common">Tsetse fly</name>
    <dbReference type="NCBI Taxonomy" id="7398"/>
    <lineage>
        <taxon>Eukaryota</taxon>
        <taxon>Metazoa</taxon>
        <taxon>Ecdysozoa</taxon>
        <taxon>Arthropoda</taxon>
        <taxon>Hexapoda</taxon>
        <taxon>Insecta</taxon>
        <taxon>Pterygota</taxon>
        <taxon>Neoptera</taxon>
        <taxon>Endopterygota</taxon>
        <taxon>Diptera</taxon>
        <taxon>Brachycera</taxon>
        <taxon>Muscomorpha</taxon>
        <taxon>Hippoboscoidea</taxon>
        <taxon>Glossinidae</taxon>
        <taxon>Glossina</taxon>
    </lineage>
</organism>
<evidence type="ECO:0000313" key="2">
    <source>
        <dbReference type="Proteomes" id="UP000092445"/>
    </source>
</evidence>
<name>A0A1B0A0U9_GLOPL</name>
<proteinExistence type="predicted"/>
<keyword evidence="2" id="KW-1185">Reference proteome</keyword>